<evidence type="ECO:0000256" key="1">
    <source>
        <dbReference type="SAM" id="SignalP"/>
    </source>
</evidence>
<evidence type="ECO:0000313" key="2">
    <source>
        <dbReference type="EMBL" id="RZU02484.1"/>
    </source>
</evidence>
<feature type="signal peptide" evidence="1">
    <location>
        <begin position="1"/>
        <end position="26"/>
    </location>
</feature>
<comment type="caution">
    <text evidence="2">The sequence shown here is derived from an EMBL/GenBank/DDBJ whole genome shotgun (WGS) entry which is preliminary data.</text>
</comment>
<dbReference type="AlphaFoldDB" id="A0A4Q7VZX7"/>
<dbReference type="EMBL" id="SHKP01000004">
    <property type="protein sequence ID" value="RZU02484.1"/>
    <property type="molecule type" value="Genomic_DNA"/>
</dbReference>
<feature type="chain" id="PRO_5020218994" evidence="1">
    <location>
        <begin position="27"/>
        <end position="115"/>
    </location>
</feature>
<protein>
    <submittedName>
        <fullName evidence="2">Uncharacterized protein</fullName>
    </submittedName>
</protein>
<reference evidence="2 3" key="1">
    <citation type="submission" date="2019-02" db="EMBL/GenBank/DDBJ databases">
        <title>Genomic Encyclopedia of Type Strains, Phase IV (KMG-IV): sequencing the most valuable type-strain genomes for metagenomic binning, comparative biology and taxonomic classification.</title>
        <authorList>
            <person name="Goeker M."/>
        </authorList>
    </citation>
    <scope>NUCLEOTIDE SEQUENCE [LARGE SCALE GENOMIC DNA]</scope>
    <source>
        <strain evidence="2 3">DSM 19570</strain>
    </source>
</reference>
<keyword evidence="3" id="KW-1185">Reference proteome</keyword>
<accession>A0A4Q7VZX7</accession>
<name>A0A4Q7VZX7_9BURK</name>
<proteinExistence type="predicted"/>
<gene>
    <name evidence="2" type="ORF">EV670_0508</name>
</gene>
<dbReference type="RefSeq" id="WP_130430240.1">
    <property type="nucleotide sequence ID" value="NZ_SHKP01000004.1"/>
</dbReference>
<organism evidence="2 3">
    <name type="scientific">Rivibacter subsaxonicus</name>
    <dbReference type="NCBI Taxonomy" id="457575"/>
    <lineage>
        <taxon>Bacteria</taxon>
        <taxon>Pseudomonadati</taxon>
        <taxon>Pseudomonadota</taxon>
        <taxon>Betaproteobacteria</taxon>
        <taxon>Burkholderiales</taxon>
        <taxon>Rivibacter</taxon>
    </lineage>
</organism>
<dbReference type="OrthoDB" id="574237at2"/>
<sequence length="115" mass="12213">MRKLSTMAFFAVVITLANSMPVEAMAAGCKSGFVWRDAQDGDGVCVTPAERAEAKAQNANARNNKVVGGGAYGPNTCRGGYVWREAFGGDVVCVTPHEREQAKRQNAMSASRTAN</sequence>
<evidence type="ECO:0000313" key="3">
    <source>
        <dbReference type="Proteomes" id="UP000293671"/>
    </source>
</evidence>
<keyword evidence="1" id="KW-0732">Signal</keyword>
<dbReference type="Proteomes" id="UP000293671">
    <property type="component" value="Unassembled WGS sequence"/>
</dbReference>